<evidence type="ECO:0000313" key="2">
    <source>
        <dbReference type="Proteomes" id="UP000245073"/>
    </source>
</evidence>
<proteinExistence type="predicted"/>
<reference evidence="1 2" key="1">
    <citation type="submission" date="2018-04" db="EMBL/GenBank/DDBJ databases">
        <title>The genome sequence of Caulobacter sp. 744.</title>
        <authorList>
            <person name="Gao J."/>
            <person name="Sun J."/>
        </authorList>
    </citation>
    <scope>NUCLEOTIDE SEQUENCE [LARGE SCALE GENOMIC DNA]</scope>
    <source>
        <strain evidence="1 2">774</strain>
    </source>
</reference>
<comment type="caution">
    <text evidence="1">The sequence shown here is derived from an EMBL/GenBank/DDBJ whole genome shotgun (WGS) entry which is preliminary data.</text>
</comment>
<dbReference type="InterPro" id="IPR011855">
    <property type="entry name" value="Phgtail_TP901_1"/>
</dbReference>
<dbReference type="EMBL" id="QDKQ01000034">
    <property type="protein sequence ID" value="PVM90663.1"/>
    <property type="molecule type" value="Genomic_DNA"/>
</dbReference>
<dbReference type="RefSeq" id="WP_109100649.1">
    <property type="nucleotide sequence ID" value="NZ_QDKQ01000034.1"/>
</dbReference>
<dbReference type="Pfam" id="PF06199">
    <property type="entry name" value="Phage_tail_2"/>
    <property type="match status" value="1"/>
</dbReference>
<sequence>MAGVKHARGVKLVLKVSAGGNPETFEAICSINAERELTFEAATNDFNLPDCSDTDLLSWIVREKVSLSSAFTGAGILNLPDLPRMWAWLKSPDPVKCQIIMDVPAADGGVLWEGFYHLSNFAVTGNVGEKAQTSMTLGSDGEITMSVIQAGG</sequence>
<evidence type="ECO:0000313" key="1">
    <source>
        <dbReference type="EMBL" id="PVM90663.1"/>
    </source>
</evidence>
<evidence type="ECO:0008006" key="3">
    <source>
        <dbReference type="Google" id="ProtNLM"/>
    </source>
</evidence>
<protein>
    <recommendedName>
        <fullName evidence="3">Phage tail protein</fullName>
    </recommendedName>
</protein>
<keyword evidence="2" id="KW-1185">Reference proteome</keyword>
<name>A0A2T9K4D2_9CAUL</name>
<dbReference type="OrthoDB" id="7375409at2"/>
<dbReference type="Proteomes" id="UP000245073">
    <property type="component" value="Unassembled WGS sequence"/>
</dbReference>
<gene>
    <name evidence="1" type="ORF">DDF67_09535</name>
</gene>
<organism evidence="1 2">
    <name type="scientific">Caulobacter endophyticus</name>
    <dbReference type="NCBI Taxonomy" id="2172652"/>
    <lineage>
        <taxon>Bacteria</taxon>
        <taxon>Pseudomonadati</taxon>
        <taxon>Pseudomonadota</taxon>
        <taxon>Alphaproteobacteria</taxon>
        <taxon>Caulobacterales</taxon>
        <taxon>Caulobacteraceae</taxon>
        <taxon>Caulobacter</taxon>
    </lineage>
</organism>
<dbReference type="AlphaFoldDB" id="A0A2T9K4D2"/>
<accession>A0A2T9K4D2</accession>